<dbReference type="Proteomes" id="UP001155145">
    <property type="component" value="Unassembled WGS sequence"/>
</dbReference>
<evidence type="ECO:0000313" key="3">
    <source>
        <dbReference type="EMBL" id="UON91254.1"/>
    </source>
</evidence>
<keyword evidence="1" id="KW-1133">Transmembrane helix</keyword>
<keyword evidence="1" id="KW-0472">Membrane</keyword>
<evidence type="ECO:0000313" key="2">
    <source>
        <dbReference type="EMBL" id="MCC3274017.1"/>
    </source>
</evidence>
<dbReference type="EMBL" id="CP094984">
    <property type="protein sequence ID" value="UON91254.1"/>
    <property type="molecule type" value="Genomic_DNA"/>
</dbReference>
<dbReference type="EMBL" id="JAJFZT010000010">
    <property type="protein sequence ID" value="MCC3274017.1"/>
    <property type="molecule type" value="Genomic_DNA"/>
</dbReference>
<feature type="transmembrane region" description="Helical" evidence="1">
    <location>
        <begin position="15"/>
        <end position="37"/>
    </location>
</feature>
<gene>
    <name evidence="2" type="ORF">LJ755_14935</name>
    <name evidence="3" type="ORF">MUK71_11635</name>
</gene>
<evidence type="ECO:0000313" key="5">
    <source>
        <dbReference type="Proteomes" id="UP001155145"/>
    </source>
</evidence>
<feature type="transmembrane region" description="Helical" evidence="1">
    <location>
        <begin position="102"/>
        <end position="122"/>
    </location>
</feature>
<keyword evidence="1" id="KW-0812">Transmembrane</keyword>
<name>A0A9X1SB27_9MICC</name>
<dbReference type="AlphaFoldDB" id="A0A9X1SB27"/>
<protein>
    <submittedName>
        <fullName evidence="2">Uncharacterized protein</fullName>
    </submittedName>
</protein>
<feature type="transmembrane region" description="Helical" evidence="1">
    <location>
        <begin position="49"/>
        <end position="67"/>
    </location>
</feature>
<reference evidence="2" key="1">
    <citation type="submission" date="2021-10" db="EMBL/GenBank/DDBJ databases">
        <title>Novel species in genus Arthrobacter.</title>
        <authorList>
            <person name="Liu Y."/>
        </authorList>
    </citation>
    <scope>NUCLEOTIDE SEQUENCE</scope>
    <source>
        <strain evidence="4">zg-Y462</strain>
        <strain evidence="2">Zg-Y462</strain>
    </source>
</reference>
<organism evidence="2 5">
    <name type="scientific">Arthrobacter zhangbolii</name>
    <dbReference type="NCBI Taxonomy" id="2886936"/>
    <lineage>
        <taxon>Bacteria</taxon>
        <taxon>Bacillati</taxon>
        <taxon>Actinomycetota</taxon>
        <taxon>Actinomycetes</taxon>
        <taxon>Micrococcales</taxon>
        <taxon>Micrococcaceae</taxon>
        <taxon>Arthrobacter</taxon>
    </lineage>
</organism>
<dbReference type="RefSeq" id="WP_227929589.1">
    <property type="nucleotide sequence ID" value="NZ_CP094984.1"/>
</dbReference>
<evidence type="ECO:0000313" key="4">
    <source>
        <dbReference type="Proteomes" id="UP000829758"/>
    </source>
</evidence>
<accession>A0A9X1SB27</accession>
<evidence type="ECO:0000256" key="1">
    <source>
        <dbReference type="SAM" id="Phobius"/>
    </source>
</evidence>
<keyword evidence="4" id="KW-1185">Reference proteome</keyword>
<proteinExistence type="predicted"/>
<dbReference type="Proteomes" id="UP000829758">
    <property type="component" value="Chromosome"/>
</dbReference>
<sequence>MSRPKNAPQAKRPPAVLVIAAVLVLEALCLLAFAGWYGYQLAVSTPLSLGGAVFTLVFAVALAVWLLAVGHFFFRGYRWTRSAAMVWQLFVVIIAVPTLQAGLVLAGLGLLLPAAAVLLLLFTKPVLEHTKRLTDGNDTKAF</sequence>
<feature type="transmembrane region" description="Helical" evidence="1">
    <location>
        <begin position="79"/>
        <end position="96"/>
    </location>
</feature>